<sequence length="261" mass="29435">MLADVPDSAAVVSTSAASVAVPMPVTTEISVMEIPKRIRYPIKKTKVSEPATALQNEEREAEVTIQDDQLGLEPEEEYEEPPVRSQNTSYENKQWEPCETCKLEVQALLEENKMMKDVLSSMNLEHLQALRDFIDKMEDYKSCESGVLIPQTRPGQQELYPDSGLLLSSTKLAAIHQESKKDCLRLFHLLFDQFFTHEECSNSVAFGKHGKVPEGKTILEKSKVNGILTYVMSCGKCHGWKPVEKSKLKKALINKCRMRST</sequence>
<dbReference type="Proteomes" id="UP000290572">
    <property type="component" value="Unassembled WGS sequence"/>
</dbReference>
<dbReference type="AlphaFoldDB" id="A0A498NCS5"/>
<dbReference type="InterPro" id="IPR018379">
    <property type="entry name" value="BEN_domain"/>
</dbReference>
<dbReference type="GO" id="GO:0003677">
    <property type="term" value="F:DNA binding"/>
    <property type="evidence" value="ECO:0007669"/>
    <property type="project" value="InterPro"/>
</dbReference>
<dbReference type="EMBL" id="QBIY01011567">
    <property type="protein sequence ID" value="RXN30593.1"/>
    <property type="molecule type" value="Genomic_DNA"/>
</dbReference>
<dbReference type="PROSITE" id="PS51457">
    <property type="entry name" value="BEN"/>
    <property type="match status" value="1"/>
</dbReference>
<evidence type="ECO:0000259" key="2">
    <source>
        <dbReference type="PROSITE" id="PS51457"/>
    </source>
</evidence>
<name>A0A498NCS5_LABRO</name>
<proteinExistence type="predicted"/>
<evidence type="ECO:0000313" key="3">
    <source>
        <dbReference type="EMBL" id="RXN30593.1"/>
    </source>
</evidence>
<evidence type="ECO:0000256" key="1">
    <source>
        <dbReference type="SAM" id="MobiDB-lite"/>
    </source>
</evidence>
<reference evidence="3 4" key="1">
    <citation type="submission" date="2018-03" db="EMBL/GenBank/DDBJ databases">
        <title>Draft genome sequence of Rohu Carp (Labeo rohita).</title>
        <authorList>
            <person name="Das P."/>
            <person name="Kushwaha B."/>
            <person name="Joshi C.G."/>
            <person name="Kumar D."/>
            <person name="Nagpure N.S."/>
            <person name="Sahoo L."/>
            <person name="Das S.P."/>
            <person name="Bit A."/>
            <person name="Patnaik S."/>
            <person name="Meher P.K."/>
            <person name="Jayasankar P."/>
            <person name="Koringa P.G."/>
            <person name="Patel N.V."/>
            <person name="Hinsu A.T."/>
            <person name="Kumar R."/>
            <person name="Pandey M."/>
            <person name="Agarwal S."/>
            <person name="Srivastava S."/>
            <person name="Singh M."/>
            <person name="Iquebal M.A."/>
            <person name="Jaiswal S."/>
            <person name="Angadi U.B."/>
            <person name="Kumar N."/>
            <person name="Raza M."/>
            <person name="Shah T.M."/>
            <person name="Rai A."/>
            <person name="Jena J.K."/>
        </authorList>
    </citation>
    <scope>NUCLEOTIDE SEQUENCE [LARGE SCALE GENOMIC DNA]</scope>
    <source>
        <strain evidence="3">DASCIFA01</strain>
        <tissue evidence="3">Testis</tissue>
    </source>
</reference>
<feature type="domain" description="BEN" evidence="2">
    <location>
        <begin position="162"/>
        <end position="261"/>
    </location>
</feature>
<feature type="region of interest" description="Disordered" evidence="1">
    <location>
        <begin position="47"/>
        <end position="91"/>
    </location>
</feature>
<comment type="caution">
    <text evidence="3">The sequence shown here is derived from an EMBL/GenBank/DDBJ whole genome shotgun (WGS) entry which is preliminary data.</text>
</comment>
<accession>A0A498NCS5</accession>
<dbReference type="STRING" id="84645.A0A498NCS5"/>
<keyword evidence="4" id="KW-1185">Reference proteome</keyword>
<evidence type="ECO:0000313" key="4">
    <source>
        <dbReference type="Proteomes" id="UP000290572"/>
    </source>
</evidence>
<protein>
    <submittedName>
        <fullName evidence="3">PERQ amino acid-rich with GYF domain-containing 2-like protein</fullName>
    </submittedName>
</protein>
<gene>
    <name evidence="3" type="ORF">ROHU_017640</name>
</gene>
<organism evidence="3 4">
    <name type="scientific">Labeo rohita</name>
    <name type="common">Indian major carp</name>
    <name type="synonym">Cyprinus rohita</name>
    <dbReference type="NCBI Taxonomy" id="84645"/>
    <lineage>
        <taxon>Eukaryota</taxon>
        <taxon>Metazoa</taxon>
        <taxon>Chordata</taxon>
        <taxon>Craniata</taxon>
        <taxon>Vertebrata</taxon>
        <taxon>Euteleostomi</taxon>
        <taxon>Actinopterygii</taxon>
        <taxon>Neopterygii</taxon>
        <taxon>Teleostei</taxon>
        <taxon>Ostariophysi</taxon>
        <taxon>Cypriniformes</taxon>
        <taxon>Cyprinidae</taxon>
        <taxon>Labeoninae</taxon>
        <taxon>Labeonini</taxon>
        <taxon>Labeo</taxon>
    </lineage>
</organism>